<evidence type="ECO:0000256" key="2">
    <source>
        <dbReference type="ARBA" id="ARBA00022448"/>
    </source>
</evidence>
<dbReference type="EMBL" id="LR862135">
    <property type="protein sequence ID" value="CAD1840457.1"/>
    <property type="molecule type" value="Genomic_DNA"/>
</dbReference>
<evidence type="ECO:0000256" key="1">
    <source>
        <dbReference type="ARBA" id="ARBA00004141"/>
    </source>
</evidence>
<organism evidence="7">
    <name type="scientific">Ananas comosus var. bracteatus</name>
    <name type="common">red pineapple</name>
    <dbReference type="NCBI Taxonomy" id="296719"/>
    <lineage>
        <taxon>Eukaryota</taxon>
        <taxon>Viridiplantae</taxon>
        <taxon>Streptophyta</taxon>
        <taxon>Embryophyta</taxon>
        <taxon>Tracheophyta</taxon>
        <taxon>Spermatophyta</taxon>
        <taxon>Magnoliopsida</taxon>
        <taxon>Liliopsida</taxon>
        <taxon>Poales</taxon>
        <taxon>Bromeliaceae</taxon>
        <taxon>Bromelioideae</taxon>
        <taxon>Ananas</taxon>
    </lineage>
</organism>
<dbReference type="AlphaFoldDB" id="A0A6V7QC43"/>
<evidence type="ECO:0000256" key="5">
    <source>
        <dbReference type="ARBA" id="ARBA00023136"/>
    </source>
</evidence>
<keyword evidence="2" id="KW-0813">Transport</keyword>
<accession>A0A6V7QC43</accession>
<dbReference type="InterPro" id="IPR023271">
    <property type="entry name" value="Aquaporin-like"/>
</dbReference>
<reference evidence="7" key="1">
    <citation type="submission" date="2020-07" db="EMBL/GenBank/DDBJ databases">
        <authorList>
            <person name="Lin J."/>
        </authorList>
    </citation>
    <scope>NUCLEOTIDE SEQUENCE</scope>
</reference>
<evidence type="ECO:0000313" key="7">
    <source>
        <dbReference type="EMBL" id="CAD1840457.1"/>
    </source>
</evidence>
<protein>
    <submittedName>
        <fullName evidence="7">Uncharacterized protein</fullName>
    </submittedName>
</protein>
<dbReference type="InterPro" id="IPR034294">
    <property type="entry name" value="Aquaporin_transptr"/>
</dbReference>
<dbReference type="SUPFAM" id="SSF81338">
    <property type="entry name" value="Aquaporin-like"/>
    <property type="match status" value="1"/>
</dbReference>
<comment type="subcellular location">
    <subcellularLocation>
        <location evidence="1">Membrane</location>
        <topology evidence="1">Multi-pass membrane protein</topology>
    </subcellularLocation>
</comment>
<evidence type="ECO:0000256" key="4">
    <source>
        <dbReference type="ARBA" id="ARBA00022989"/>
    </source>
</evidence>
<evidence type="ECO:0000256" key="3">
    <source>
        <dbReference type="ARBA" id="ARBA00022692"/>
    </source>
</evidence>
<dbReference type="PANTHER" id="PTHR45724:SF13">
    <property type="entry name" value="AQUAPORIN NIP1-1-RELATED"/>
    <property type="match status" value="1"/>
</dbReference>
<keyword evidence="5 6" id="KW-0472">Membrane</keyword>
<dbReference type="PANTHER" id="PTHR45724">
    <property type="entry name" value="AQUAPORIN NIP2-1"/>
    <property type="match status" value="1"/>
</dbReference>
<keyword evidence="3 6" id="KW-0812">Transmembrane</keyword>
<dbReference type="GO" id="GO:0016020">
    <property type="term" value="C:membrane"/>
    <property type="evidence" value="ECO:0007669"/>
    <property type="project" value="UniProtKB-SubCell"/>
</dbReference>
<name>A0A6V7QC43_ANACO</name>
<sequence>MYSASHIDVTSGVHFTLECVACISYTPFGIIAEILGTYFLIFAGCGVVAVDLSKGGAVTFPGVSMETGANVHHSPASGLDTRQRNGAFVVRRRAQPLLRDNPDGSNVQSLVLEFIITFFLMFVLAGVATDNRAVSY</sequence>
<gene>
    <name evidence="7" type="ORF">CB5_LOCUS23668</name>
</gene>
<keyword evidence="4 6" id="KW-1133">Transmembrane helix</keyword>
<feature type="transmembrane region" description="Helical" evidence="6">
    <location>
        <begin position="107"/>
        <end position="128"/>
    </location>
</feature>
<evidence type="ECO:0000256" key="6">
    <source>
        <dbReference type="SAM" id="Phobius"/>
    </source>
</evidence>
<proteinExistence type="predicted"/>